<dbReference type="Proteomes" id="UP000185680">
    <property type="component" value="Chromosome"/>
</dbReference>
<keyword evidence="1" id="KW-0732">Signal</keyword>
<feature type="chain" id="PRO_5009110709" evidence="1">
    <location>
        <begin position="28"/>
        <end position="408"/>
    </location>
</feature>
<name>A0A1D8NV72_9BURK</name>
<dbReference type="STRING" id="1763535.LPB072_09105"/>
<gene>
    <name evidence="2" type="ORF">LPB072_09105</name>
</gene>
<sequence>MSLGGHGPFLFWVMLSMWACFNLAASAAPGGAADSVCIDAVSYWPLDASQVGQDSQGVPALGTYERVSPDGRFVLRSFSGRKLGEVALIELPLEQHQPMRFYKTPLRNEAFPVQGSWRYLVDVDGRHFRLAEMLQLQLAAQPAFKGGMSGFYAAASELKSQIPGSDGPLIWIRSMSWPQGGRQGQGTGPLQVRTLGLRDSGGQVEVVRDTGAQFICGARNVSDGNVYTLPMISVDGLEFSAIPISPAQGAPSMRVYGLGGQALATQHPCDLRADLQATPGKAVFGFSESGRPAMLAYTHNGSVYFVDRRDEAKGQAFQVEDLKTRVLASAFPGITADGRIVFGATWQTCGPEGACKVQAGYVVADPFQNRDYRQHMASQGAGLPRACVTRGDVRKARSDFAAQHGIPP</sequence>
<dbReference type="EMBL" id="CP017476">
    <property type="protein sequence ID" value="AOW12982.1"/>
    <property type="molecule type" value="Genomic_DNA"/>
</dbReference>
<protein>
    <submittedName>
        <fullName evidence="2">Uncharacterized protein</fullName>
    </submittedName>
</protein>
<proteinExistence type="predicted"/>
<reference evidence="2 3" key="1">
    <citation type="submission" date="2016-10" db="EMBL/GenBank/DDBJ databases">
        <title>Hydorgenophaga sp. LPB0072 isolated from gastropod.</title>
        <authorList>
            <person name="Kim E."/>
            <person name="Yi H."/>
        </authorList>
    </citation>
    <scope>NUCLEOTIDE SEQUENCE [LARGE SCALE GENOMIC DNA]</scope>
    <source>
        <strain evidence="2 3">LPB0072</strain>
    </source>
</reference>
<feature type="signal peptide" evidence="1">
    <location>
        <begin position="1"/>
        <end position="27"/>
    </location>
</feature>
<organism evidence="2 3">
    <name type="scientific">Hydrogenophaga crassostreae</name>
    <dbReference type="NCBI Taxonomy" id="1763535"/>
    <lineage>
        <taxon>Bacteria</taxon>
        <taxon>Pseudomonadati</taxon>
        <taxon>Pseudomonadota</taxon>
        <taxon>Betaproteobacteria</taxon>
        <taxon>Burkholderiales</taxon>
        <taxon>Comamonadaceae</taxon>
        <taxon>Hydrogenophaga</taxon>
    </lineage>
</organism>
<dbReference type="KEGG" id="hyl:LPB072_09105"/>
<evidence type="ECO:0000313" key="3">
    <source>
        <dbReference type="Proteomes" id="UP000185680"/>
    </source>
</evidence>
<dbReference type="AlphaFoldDB" id="A0A1D8NV72"/>
<evidence type="ECO:0000313" key="2">
    <source>
        <dbReference type="EMBL" id="AOW12982.1"/>
    </source>
</evidence>
<accession>A0A1D8NV72</accession>
<evidence type="ECO:0000256" key="1">
    <source>
        <dbReference type="SAM" id="SignalP"/>
    </source>
</evidence>